<comment type="caution">
    <text evidence="3">The sequence shown here is derived from an EMBL/GenBank/DDBJ whole genome shotgun (WGS) entry which is preliminary data.</text>
</comment>
<proteinExistence type="predicted"/>
<evidence type="ECO:0000313" key="3">
    <source>
        <dbReference type="EMBL" id="GAA1853611.1"/>
    </source>
</evidence>
<feature type="compositionally biased region" description="Low complexity" evidence="1">
    <location>
        <begin position="45"/>
        <end position="58"/>
    </location>
</feature>
<evidence type="ECO:0000256" key="1">
    <source>
        <dbReference type="SAM" id="MobiDB-lite"/>
    </source>
</evidence>
<sequence length="210" mass="21613">MSGTLRRIAHLVCPPPASPQAPSWERSPSPPSPSGRPPHVPPPRQQSAPSPHAPPSSSGISARPAGDDGRILLLTLAFVAFAVALVGVIASASAVHLDRKRLADLADLLAADAAQAVSEERLYARGLGDPRAGTGLLALDDDAVAAAVDRYLAEHPAAAPEGLVVTEAGSPDGRSARVSLAAPSRPPLLEWFTHETAPIVLTATSTARAW</sequence>
<dbReference type="Proteomes" id="UP001501094">
    <property type="component" value="Unassembled WGS sequence"/>
</dbReference>
<name>A0ABN2N6F6_9MICO</name>
<evidence type="ECO:0000313" key="4">
    <source>
        <dbReference type="Proteomes" id="UP001501094"/>
    </source>
</evidence>
<dbReference type="RefSeq" id="WP_344099706.1">
    <property type="nucleotide sequence ID" value="NZ_BAAANL010000001.1"/>
</dbReference>
<keyword evidence="2" id="KW-1133">Transmembrane helix</keyword>
<accession>A0ABN2N6F6</accession>
<evidence type="ECO:0008006" key="5">
    <source>
        <dbReference type="Google" id="ProtNLM"/>
    </source>
</evidence>
<reference evidence="3 4" key="1">
    <citation type="journal article" date="2019" name="Int. J. Syst. Evol. Microbiol.">
        <title>The Global Catalogue of Microorganisms (GCM) 10K type strain sequencing project: providing services to taxonomists for standard genome sequencing and annotation.</title>
        <authorList>
            <consortium name="The Broad Institute Genomics Platform"/>
            <consortium name="The Broad Institute Genome Sequencing Center for Infectious Disease"/>
            <person name="Wu L."/>
            <person name="Ma J."/>
        </authorList>
    </citation>
    <scope>NUCLEOTIDE SEQUENCE [LARGE SCALE GENOMIC DNA]</scope>
    <source>
        <strain evidence="3 4">JCM 14326</strain>
    </source>
</reference>
<organism evidence="3 4">
    <name type="scientific">Myceligenerans crystallogenes</name>
    <dbReference type="NCBI Taxonomy" id="316335"/>
    <lineage>
        <taxon>Bacteria</taxon>
        <taxon>Bacillati</taxon>
        <taxon>Actinomycetota</taxon>
        <taxon>Actinomycetes</taxon>
        <taxon>Micrococcales</taxon>
        <taxon>Promicromonosporaceae</taxon>
        <taxon>Myceligenerans</taxon>
    </lineage>
</organism>
<evidence type="ECO:0000256" key="2">
    <source>
        <dbReference type="SAM" id="Phobius"/>
    </source>
</evidence>
<gene>
    <name evidence="3" type="ORF">GCM10009751_07900</name>
</gene>
<keyword evidence="2" id="KW-0472">Membrane</keyword>
<feature type="region of interest" description="Disordered" evidence="1">
    <location>
        <begin position="1"/>
        <end position="63"/>
    </location>
</feature>
<keyword evidence="4" id="KW-1185">Reference proteome</keyword>
<feature type="transmembrane region" description="Helical" evidence="2">
    <location>
        <begin position="71"/>
        <end position="95"/>
    </location>
</feature>
<dbReference type="EMBL" id="BAAANL010000001">
    <property type="protein sequence ID" value="GAA1853611.1"/>
    <property type="molecule type" value="Genomic_DNA"/>
</dbReference>
<protein>
    <recommendedName>
        <fullName evidence="5">Flp pilus-assembly TadE/G-like</fullName>
    </recommendedName>
</protein>
<keyword evidence="2" id="KW-0812">Transmembrane</keyword>
<feature type="compositionally biased region" description="Pro residues" evidence="1">
    <location>
        <begin position="28"/>
        <end position="44"/>
    </location>
</feature>